<feature type="compositionally biased region" description="Basic and acidic residues" evidence="6">
    <location>
        <begin position="109"/>
        <end position="118"/>
    </location>
</feature>
<accession>A0A150IN33</accession>
<evidence type="ECO:0000256" key="5">
    <source>
        <dbReference type="RuleBase" id="RU003815"/>
    </source>
</evidence>
<dbReference type="InterPro" id="IPR000754">
    <property type="entry name" value="Ribosomal_uS9"/>
</dbReference>
<dbReference type="GO" id="GO:0003735">
    <property type="term" value="F:structural constituent of ribosome"/>
    <property type="evidence" value="ECO:0007669"/>
    <property type="project" value="UniProtKB-UniRule"/>
</dbReference>
<dbReference type="GO" id="GO:0022627">
    <property type="term" value="C:cytosolic small ribosomal subunit"/>
    <property type="evidence" value="ECO:0007669"/>
    <property type="project" value="UniProtKB-UniRule"/>
</dbReference>
<dbReference type="InterPro" id="IPR020568">
    <property type="entry name" value="Ribosomal_Su5_D2-typ_SF"/>
</dbReference>
<dbReference type="PATRIC" id="fig|1706436.3.peg.59"/>
<dbReference type="Proteomes" id="UP000092403">
    <property type="component" value="Unassembled WGS sequence"/>
</dbReference>
<accession>A0A150J0I9</accession>
<organism evidence="7 11">
    <name type="scientific">Candidatus Methanofastidiosum methylothiophilum</name>
    <dbReference type="NCBI Taxonomy" id="1705564"/>
    <lineage>
        <taxon>Archaea</taxon>
        <taxon>Methanobacteriati</taxon>
        <taxon>Methanobacteriota</taxon>
        <taxon>Stenosarchaea group</taxon>
        <taxon>Candidatus Methanofastidiosia</taxon>
        <taxon>Candidatus Methanofastidiosales</taxon>
        <taxon>Candidatus Methanofastidiosaceae</taxon>
        <taxon>Candidatus Methanofastidiosum</taxon>
    </lineage>
</organism>
<evidence type="ECO:0000313" key="9">
    <source>
        <dbReference type="EMBL" id="KYC50618.1"/>
    </source>
</evidence>
<protein>
    <recommendedName>
        <fullName evidence="4">Small ribosomal subunit protein uS9</fullName>
    </recommendedName>
</protein>
<feature type="compositionally biased region" description="Basic residues" evidence="6">
    <location>
        <begin position="119"/>
        <end position="134"/>
    </location>
</feature>
<dbReference type="PANTHER" id="PTHR21569">
    <property type="entry name" value="RIBOSOMAL PROTEIN S9"/>
    <property type="match status" value="1"/>
</dbReference>
<dbReference type="HAMAP" id="MF_00532_A">
    <property type="entry name" value="Ribosomal_uS9_A"/>
    <property type="match status" value="1"/>
</dbReference>
<dbReference type="Gene3D" id="3.30.230.10">
    <property type="match status" value="1"/>
</dbReference>
<dbReference type="Proteomes" id="UP000091929">
    <property type="component" value="Unassembled WGS sequence"/>
</dbReference>
<dbReference type="GO" id="GO:0000462">
    <property type="term" value="P:maturation of SSU-rRNA from tricistronic rRNA transcript (SSU-rRNA, 5.8S rRNA, LSU-rRNA)"/>
    <property type="evidence" value="ECO:0007669"/>
    <property type="project" value="TreeGrafter"/>
</dbReference>
<dbReference type="EMBL" id="LNGE01000001">
    <property type="protein sequence ID" value="KYC46357.1"/>
    <property type="molecule type" value="Genomic_DNA"/>
</dbReference>
<keyword evidence="2 4" id="KW-0689">Ribosomal protein</keyword>
<dbReference type="InterPro" id="IPR014721">
    <property type="entry name" value="Ribsml_uS5_D2-typ_fold_subgr"/>
</dbReference>
<dbReference type="NCBIfam" id="NF001749">
    <property type="entry name" value="PRK00474.1"/>
    <property type="match status" value="1"/>
</dbReference>
<evidence type="ECO:0000313" key="7">
    <source>
        <dbReference type="EMBL" id="KYC46357.1"/>
    </source>
</evidence>
<name>A0A150IN33_9EURY</name>
<dbReference type="SUPFAM" id="SSF54211">
    <property type="entry name" value="Ribosomal protein S5 domain 2-like"/>
    <property type="match status" value="1"/>
</dbReference>
<gene>
    <name evidence="4 7" type="primary">rps9</name>
    <name evidence="7" type="ORF">APG10_00059</name>
    <name evidence="8" type="ORF">APG11_00611</name>
    <name evidence="9" type="ORF">APG12_00642</name>
</gene>
<dbReference type="Proteomes" id="UP000092401">
    <property type="component" value="Unassembled WGS sequence"/>
</dbReference>
<comment type="caution">
    <text evidence="7">The sequence shown here is derived from an EMBL/GenBank/DDBJ whole genome shotgun (WGS) entry which is preliminary data.</text>
</comment>
<evidence type="ECO:0000313" key="8">
    <source>
        <dbReference type="EMBL" id="KYC48143.1"/>
    </source>
</evidence>
<accession>A0A150IT55</accession>
<dbReference type="GO" id="GO:0006412">
    <property type="term" value="P:translation"/>
    <property type="evidence" value="ECO:0007669"/>
    <property type="project" value="UniProtKB-UniRule"/>
</dbReference>
<dbReference type="NCBIfam" id="TIGR03627">
    <property type="entry name" value="uS9_arch"/>
    <property type="match status" value="1"/>
</dbReference>
<evidence type="ECO:0000256" key="3">
    <source>
        <dbReference type="ARBA" id="ARBA00023274"/>
    </source>
</evidence>
<dbReference type="PATRIC" id="fig|1706438.3.peg.643"/>
<dbReference type="PROSITE" id="PS00360">
    <property type="entry name" value="RIBOSOMAL_S9"/>
    <property type="match status" value="1"/>
</dbReference>
<dbReference type="Pfam" id="PF00380">
    <property type="entry name" value="Ribosomal_S9"/>
    <property type="match status" value="1"/>
</dbReference>
<proteinExistence type="inferred from homology"/>
<evidence type="ECO:0000256" key="4">
    <source>
        <dbReference type="HAMAP-Rule" id="MF_00532"/>
    </source>
</evidence>
<comment type="similarity">
    <text evidence="1 4 5">Belongs to the universal ribosomal protein uS9 family.</text>
</comment>
<sequence>MKIIQSVGKRKKAVARATVKEGKGRVRINSKPLPIVEPELVRIKMFEPILLAGETANTVDIDIDVRGGGIMGQADACRIAIARGLVEFTQDNSLKEAYLGYDRILLRGDSRRTEEHKPSKSSKGPRAKRQKSYR</sequence>
<evidence type="ECO:0000313" key="10">
    <source>
        <dbReference type="Proteomes" id="UP000091929"/>
    </source>
</evidence>
<dbReference type="PANTHER" id="PTHR21569:SF16">
    <property type="entry name" value="RIBOSOMAL PROTEIN S16"/>
    <property type="match status" value="1"/>
</dbReference>
<dbReference type="EMBL" id="LNGF01000010">
    <property type="protein sequence ID" value="KYC48143.1"/>
    <property type="molecule type" value="Genomic_DNA"/>
</dbReference>
<evidence type="ECO:0000313" key="11">
    <source>
        <dbReference type="Proteomes" id="UP000092401"/>
    </source>
</evidence>
<keyword evidence="3 4" id="KW-0687">Ribonucleoprotein</keyword>
<evidence type="ECO:0000256" key="2">
    <source>
        <dbReference type="ARBA" id="ARBA00022980"/>
    </source>
</evidence>
<reference evidence="10 11" key="1">
    <citation type="journal article" date="2016" name="ISME J.">
        <title>Chasing the elusive Euryarchaeota class WSA2: genomes reveal a uniquely fastidious methyl-reducing methanogen.</title>
        <authorList>
            <person name="Nobu M.K."/>
            <person name="Narihiro T."/>
            <person name="Kuroda K."/>
            <person name="Mei R."/>
            <person name="Liu W.T."/>
        </authorList>
    </citation>
    <scope>NUCLEOTIDE SEQUENCE [LARGE SCALE GENOMIC DNA]</scope>
    <source>
        <strain evidence="7">B03fssc0709_Meth_Bin005</strain>
        <strain evidence="8">B15fssc0709_Meth_Bin003</strain>
        <strain evidence="9">BMIXfssc0709_Meth_Bin006</strain>
    </source>
</reference>
<dbReference type="GO" id="GO:0003723">
    <property type="term" value="F:RNA binding"/>
    <property type="evidence" value="ECO:0007669"/>
    <property type="project" value="TreeGrafter"/>
</dbReference>
<feature type="region of interest" description="Disordered" evidence="6">
    <location>
        <begin position="109"/>
        <end position="134"/>
    </location>
</feature>
<dbReference type="InterPro" id="IPR019958">
    <property type="entry name" value="Ribosomal_uS9_archaeal"/>
</dbReference>
<dbReference type="InterPro" id="IPR020574">
    <property type="entry name" value="Ribosomal_uS9_CS"/>
</dbReference>
<dbReference type="PATRIC" id="fig|1706437.3.peg.616"/>
<dbReference type="AlphaFoldDB" id="A0A150IN33"/>
<evidence type="ECO:0000256" key="1">
    <source>
        <dbReference type="ARBA" id="ARBA00005251"/>
    </source>
</evidence>
<dbReference type="EMBL" id="LNJC01000010">
    <property type="protein sequence ID" value="KYC50618.1"/>
    <property type="molecule type" value="Genomic_DNA"/>
</dbReference>
<evidence type="ECO:0000256" key="6">
    <source>
        <dbReference type="SAM" id="MobiDB-lite"/>
    </source>
</evidence>